<evidence type="ECO:0000313" key="3">
    <source>
        <dbReference type="WBParaSite" id="jg580"/>
    </source>
</evidence>
<evidence type="ECO:0000256" key="1">
    <source>
        <dbReference type="SAM" id="SignalP"/>
    </source>
</evidence>
<proteinExistence type="predicted"/>
<evidence type="ECO:0000313" key="2">
    <source>
        <dbReference type="Proteomes" id="UP000887574"/>
    </source>
</evidence>
<protein>
    <submittedName>
        <fullName evidence="3">Uncharacterized protein</fullName>
    </submittedName>
</protein>
<reference evidence="3" key="1">
    <citation type="submission" date="2022-11" db="UniProtKB">
        <authorList>
            <consortium name="WormBaseParasite"/>
        </authorList>
    </citation>
    <scope>IDENTIFICATION</scope>
</reference>
<keyword evidence="1" id="KW-0732">Signal</keyword>
<dbReference type="AlphaFoldDB" id="A0A915EH09"/>
<dbReference type="WBParaSite" id="jg580">
    <property type="protein sequence ID" value="jg580"/>
    <property type="gene ID" value="jg580"/>
</dbReference>
<accession>A0A915EH09</accession>
<feature type="chain" id="PRO_5037157116" evidence="1">
    <location>
        <begin position="32"/>
        <end position="129"/>
    </location>
</feature>
<organism evidence="2 3">
    <name type="scientific">Ditylenchus dipsaci</name>
    <dbReference type="NCBI Taxonomy" id="166011"/>
    <lineage>
        <taxon>Eukaryota</taxon>
        <taxon>Metazoa</taxon>
        <taxon>Ecdysozoa</taxon>
        <taxon>Nematoda</taxon>
        <taxon>Chromadorea</taxon>
        <taxon>Rhabditida</taxon>
        <taxon>Tylenchina</taxon>
        <taxon>Tylenchomorpha</taxon>
        <taxon>Sphaerularioidea</taxon>
        <taxon>Anguinidae</taxon>
        <taxon>Anguininae</taxon>
        <taxon>Ditylenchus</taxon>
    </lineage>
</organism>
<sequence>MGLFSCLSLCFPSLRILALAVLLLSIAQLMAVSSAALSSSNEFTGAISPEISGSAMSSEWPSSLNSNINHQNYNTNYLPLMIRATRARIERRDRPCLINAGLSQGCDLSDILYAKYQANKFSSFAGPGR</sequence>
<keyword evidence="2" id="KW-1185">Reference proteome</keyword>
<dbReference type="Proteomes" id="UP000887574">
    <property type="component" value="Unplaced"/>
</dbReference>
<name>A0A915EH09_9BILA</name>
<feature type="signal peptide" evidence="1">
    <location>
        <begin position="1"/>
        <end position="31"/>
    </location>
</feature>